<proteinExistence type="predicted"/>
<dbReference type="Proteomes" id="UP000197032">
    <property type="component" value="Unassembled WGS sequence"/>
</dbReference>
<dbReference type="AlphaFoldDB" id="A0A1Z5HRX8"/>
<feature type="region of interest" description="Disordered" evidence="1">
    <location>
        <begin position="33"/>
        <end position="66"/>
    </location>
</feature>
<evidence type="ECO:0000313" key="2">
    <source>
        <dbReference type="EMBL" id="GAW92075.1"/>
    </source>
</evidence>
<reference evidence="3" key="1">
    <citation type="journal article" date="2017" name="Appl. Environ. Microbiol.">
        <title>Genomic Analysis of Calderihabitans maritimus KKC1, a Thermophilic, Hydrogenogenic, Carboxydotrophic Bacterium Isolated from Marine Sediment.</title>
        <authorList>
            <person name="Omae K."/>
            <person name="Yoneda Y."/>
            <person name="Fukuyama Y."/>
            <person name="Yoshida T."/>
            <person name="Sako Y."/>
        </authorList>
    </citation>
    <scope>NUCLEOTIDE SEQUENCE [LARGE SCALE GENOMIC DNA]</scope>
    <source>
        <strain evidence="3">KKC1</strain>
    </source>
</reference>
<sequence>MKKKITKPPKISPKFNPMTVNVEFAEEALNSEKKQGNFTVNVEPPPYVGRGGVRVKRNGNSQDDQS</sequence>
<name>A0A1Z5HRX8_9FIRM</name>
<dbReference type="EMBL" id="BDGJ01000051">
    <property type="protein sequence ID" value="GAW92075.1"/>
    <property type="molecule type" value="Genomic_DNA"/>
</dbReference>
<dbReference type="RefSeq" id="WP_088553504.1">
    <property type="nucleotide sequence ID" value="NZ_BDGJ01000051.1"/>
</dbReference>
<accession>A0A1Z5HRX8</accession>
<evidence type="ECO:0000256" key="1">
    <source>
        <dbReference type="SAM" id="MobiDB-lite"/>
    </source>
</evidence>
<organism evidence="2 3">
    <name type="scientific">Calderihabitans maritimus</name>
    <dbReference type="NCBI Taxonomy" id="1246530"/>
    <lineage>
        <taxon>Bacteria</taxon>
        <taxon>Bacillati</taxon>
        <taxon>Bacillota</taxon>
        <taxon>Clostridia</taxon>
        <taxon>Neomoorellales</taxon>
        <taxon>Calderihabitantaceae</taxon>
        <taxon>Calderihabitans</taxon>
    </lineage>
</organism>
<protein>
    <submittedName>
        <fullName evidence="2">Uncharacterized protein</fullName>
    </submittedName>
</protein>
<comment type="caution">
    <text evidence="2">The sequence shown here is derived from an EMBL/GenBank/DDBJ whole genome shotgun (WGS) entry which is preliminary data.</text>
</comment>
<gene>
    <name evidence="2" type="ORF">KKC1_12350</name>
</gene>
<evidence type="ECO:0000313" key="3">
    <source>
        <dbReference type="Proteomes" id="UP000197032"/>
    </source>
</evidence>
<keyword evidence="3" id="KW-1185">Reference proteome</keyword>